<dbReference type="PRINTS" id="PR00081">
    <property type="entry name" value="GDHRDH"/>
</dbReference>
<dbReference type="PANTHER" id="PTHR42760">
    <property type="entry name" value="SHORT-CHAIN DEHYDROGENASES/REDUCTASES FAMILY MEMBER"/>
    <property type="match status" value="1"/>
</dbReference>
<evidence type="ECO:0000256" key="1">
    <source>
        <dbReference type="ARBA" id="ARBA00006484"/>
    </source>
</evidence>
<protein>
    <submittedName>
        <fullName evidence="3">3-oxoacyl-ACP reductase</fullName>
    </submittedName>
    <submittedName>
        <fullName evidence="4">SDR family oxidoreductase</fullName>
    </submittedName>
</protein>
<comment type="similarity">
    <text evidence="1">Belongs to the short-chain dehydrogenases/reductases (SDR) family.</text>
</comment>
<sequence length="257" mass="26970">MNNPMSMEGRVIMVTGAGQGIGLALSRQLLDLGAKVAGVDMNADTLNGVASDLGEGFLALPGSVTDVNFAAEAVTRTVEHFGSLNGLINNAGITRPAMIEKMSIEAWQSVIDVNLSGSVYFMQAVGRHMLAEAKAGNKEPGAIVNIASDAGRRGSLGQINYASAKAGIFGATMTAAREWAKFNIRCNAVCFGVVATAMTETVRNDERFADNYLAQIPLGRWSSPEEVAKPVCFLLSDAASYITGQILSVNGGFTIAM</sequence>
<keyword evidence="2" id="KW-0560">Oxidoreductase</keyword>
<comment type="caution">
    <text evidence="3">The sequence shown here is derived from an EMBL/GenBank/DDBJ whole genome shotgun (WGS) entry which is preliminary data.</text>
</comment>
<dbReference type="PANTHER" id="PTHR42760:SF133">
    <property type="entry name" value="3-OXOACYL-[ACYL-CARRIER-PROTEIN] REDUCTASE"/>
    <property type="match status" value="1"/>
</dbReference>
<evidence type="ECO:0000313" key="4">
    <source>
        <dbReference type="EMBL" id="RNL65581.1"/>
    </source>
</evidence>
<keyword evidence="6" id="KW-1185">Reference proteome</keyword>
<dbReference type="OrthoDB" id="9814396at2"/>
<dbReference type="Proteomes" id="UP000274695">
    <property type="component" value="Unassembled WGS sequence"/>
</dbReference>
<dbReference type="FunFam" id="3.40.50.720:FF:000173">
    <property type="entry name" value="3-oxoacyl-[acyl-carrier protein] reductase"/>
    <property type="match status" value="1"/>
</dbReference>
<name>A0A2S4HD38_9GAMM</name>
<organism evidence="3 5">
    <name type="scientific">Zhongshania marina</name>
    <dbReference type="NCBI Taxonomy" id="2304603"/>
    <lineage>
        <taxon>Bacteria</taxon>
        <taxon>Pseudomonadati</taxon>
        <taxon>Pseudomonadota</taxon>
        <taxon>Gammaproteobacteria</taxon>
        <taxon>Cellvibrionales</taxon>
        <taxon>Spongiibacteraceae</taxon>
        <taxon>Zhongshania</taxon>
    </lineage>
</organism>
<dbReference type="PRINTS" id="PR00080">
    <property type="entry name" value="SDRFAMILY"/>
</dbReference>
<accession>A0A2S4HD38</accession>
<dbReference type="SUPFAM" id="SSF51735">
    <property type="entry name" value="NAD(P)-binding Rossmann-fold domains"/>
    <property type="match status" value="1"/>
</dbReference>
<dbReference type="AlphaFoldDB" id="A0A2S4HD38"/>
<evidence type="ECO:0000313" key="5">
    <source>
        <dbReference type="Proteomes" id="UP000237222"/>
    </source>
</evidence>
<dbReference type="EMBL" id="RHGB01000006">
    <property type="protein sequence ID" value="RNL65581.1"/>
    <property type="molecule type" value="Genomic_DNA"/>
</dbReference>
<dbReference type="InterPro" id="IPR002347">
    <property type="entry name" value="SDR_fam"/>
</dbReference>
<gene>
    <name evidence="3" type="ORF">C0068_14685</name>
    <name evidence="4" type="ORF">D0911_06910</name>
</gene>
<evidence type="ECO:0000313" key="6">
    <source>
        <dbReference type="Proteomes" id="UP000274695"/>
    </source>
</evidence>
<dbReference type="EMBL" id="PQGG01000033">
    <property type="protein sequence ID" value="POP51877.1"/>
    <property type="molecule type" value="Genomic_DNA"/>
</dbReference>
<dbReference type="RefSeq" id="WP_103685236.1">
    <property type="nucleotide sequence ID" value="NZ_PQGG01000033.1"/>
</dbReference>
<reference evidence="4 6" key="2">
    <citation type="submission" date="2018-10" db="EMBL/GenBank/DDBJ databases">
        <title>Draft genome sequence of Zhongshania sp. DSW25-10.</title>
        <authorList>
            <person name="Oh J."/>
        </authorList>
    </citation>
    <scope>NUCLEOTIDE SEQUENCE [LARGE SCALE GENOMIC DNA]</scope>
    <source>
        <strain evidence="4 6">DSW25-10</strain>
    </source>
</reference>
<dbReference type="Gene3D" id="3.40.50.720">
    <property type="entry name" value="NAD(P)-binding Rossmann-like Domain"/>
    <property type="match status" value="1"/>
</dbReference>
<evidence type="ECO:0000256" key="2">
    <source>
        <dbReference type="ARBA" id="ARBA00023002"/>
    </source>
</evidence>
<dbReference type="GO" id="GO:0016616">
    <property type="term" value="F:oxidoreductase activity, acting on the CH-OH group of donors, NAD or NADP as acceptor"/>
    <property type="evidence" value="ECO:0007669"/>
    <property type="project" value="TreeGrafter"/>
</dbReference>
<dbReference type="InterPro" id="IPR036291">
    <property type="entry name" value="NAD(P)-bd_dom_sf"/>
</dbReference>
<proteinExistence type="inferred from homology"/>
<reference evidence="3" key="1">
    <citation type="submission" date="2018-01" db="EMBL/GenBank/DDBJ databases">
        <authorList>
            <person name="Yu X.-D."/>
        </authorList>
    </citation>
    <scope>NUCLEOTIDE SEQUENCE</scope>
    <source>
        <strain evidence="3">ZX-21</strain>
    </source>
</reference>
<evidence type="ECO:0000313" key="3">
    <source>
        <dbReference type="EMBL" id="POP51877.1"/>
    </source>
</evidence>
<dbReference type="Proteomes" id="UP000237222">
    <property type="component" value="Unassembled WGS sequence"/>
</dbReference>
<dbReference type="Pfam" id="PF13561">
    <property type="entry name" value="adh_short_C2"/>
    <property type="match status" value="1"/>
</dbReference>